<organism evidence="2 3">
    <name type="scientific">Rhodotorula diobovata</name>
    <dbReference type="NCBI Taxonomy" id="5288"/>
    <lineage>
        <taxon>Eukaryota</taxon>
        <taxon>Fungi</taxon>
        <taxon>Dikarya</taxon>
        <taxon>Basidiomycota</taxon>
        <taxon>Pucciniomycotina</taxon>
        <taxon>Microbotryomycetes</taxon>
        <taxon>Sporidiobolales</taxon>
        <taxon>Sporidiobolaceae</taxon>
        <taxon>Rhodotorula</taxon>
    </lineage>
</organism>
<keyword evidence="3" id="KW-1185">Reference proteome</keyword>
<evidence type="ECO:0000313" key="2">
    <source>
        <dbReference type="EMBL" id="TNY19934.1"/>
    </source>
</evidence>
<feature type="compositionally biased region" description="Low complexity" evidence="1">
    <location>
        <begin position="70"/>
        <end position="83"/>
    </location>
</feature>
<feature type="region of interest" description="Disordered" evidence="1">
    <location>
        <begin position="1"/>
        <end position="102"/>
    </location>
</feature>
<protein>
    <submittedName>
        <fullName evidence="2">Uncharacterized protein</fullName>
    </submittedName>
</protein>
<evidence type="ECO:0000313" key="3">
    <source>
        <dbReference type="Proteomes" id="UP000311382"/>
    </source>
</evidence>
<dbReference type="AlphaFoldDB" id="A0A5C5FV76"/>
<evidence type="ECO:0000256" key="1">
    <source>
        <dbReference type="SAM" id="MobiDB-lite"/>
    </source>
</evidence>
<dbReference type="Proteomes" id="UP000311382">
    <property type="component" value="Unassembled WGS sequence"/>
</dbReference>
<feature type="compositionally biased region" description="Low complexity" evidence="1">
    <location>
        <begin position="1"/>
        <end position="14"/>
    </location>
</feature>
<reference evidence="2 3" key="1">
    <citation type="submission" date="2019-03" db="EMBL/GenBank/DDBJ databases">
        <title>Rhodosporidium diobovatum UCD-FST 08-225 genome sequencing, assembly, and annotation.</title>
        <authorList>
            <person name="Fakankun I.U."/>
            <person name="Fristensky B."/>
            <person name="Levin D.B."/>
        </authorList>
    </citation>
    <scope>NUCLEOTIDE SEQUENCE [LARGE SCALE GENOMIC DNA]</scope>
    <source>
        <strain evidence="2 3">UCD-FST 08-225</strain>
    </source>
</reference>
<comment type="caution">
    <text evidence="2">The sequence shown here is derived from an EMBL/GenBank/DDBJ whole genome shotgun (WGS) entry which is preliminary data.</text>
</comment>
<accession>A0A5C5FV76</accession>
<sequence>MFAFTPSSWRMSRSGSHRRSTRSGRPGRFSPRRAHTGSLNSAAARTTPKAAPSRARGDPLPLSPQDGARSNSSTTSCGGSSSTPRSERKPCVRRRPCRPKSCATSLPQVLDALTTTSTSPTCRAMSARGSRPTAWSSWASSSGTCRCRTAARRPRRRDERVDVLQCRLGRAWRVLPESRSRTQVRRRREVETGVQAGRLGVRTEA</sequence>
<gene>
    <name evidence="2" type="ORF">DMC30DRAFT_399024</name>
</gene>
<proteinExistence type="predicted"/>
<name>A0A5C5FV76_9BASI</name>
<dbReference type="EMBL" id="SOZI01000080">
    <property type="protein sequence ID" value="TNY19934.1"/>
    <property type="molecule type" value="Genomic_DNA"/>
</dbReference>